<evidence type="ECO:0000256" key="1">
    <source>
        <dbReference type="SAM" id="Phobius"/>
    </source>
</evidence>
<dbReference type="Proteomes" id="UP001142078">
    <property type="component" value="Unassembled WGS sequence"/>
</dbReference>
<keyword evidence="3" id="KW-1185">Reference proteome</keyword>
<dbReference type="InterPro" id="IPR049971">
    <property type="entry name" value="CLC_0170-like"/>
</dbReference>
<protein>
    <submittedName>
        <fullName evidence="2">Uncharacterized protein</fullName>
    </submittedName>
</protein>
<dbReference type="AlphaFoldDB" id="A0A9X2MHM7"/>
<feature type="transmembrane region" description="Helical" evidence="1">
    <location>
        <begin position="47"/>
        <end position="65"/>
    </location>
</feature>
<proteinExistence type="predicted"/>
<feature type="transmembrane region" description="Helical" evidence="1">
    <location>
        <begin position="12"/>
        <end position="31"/>
    </location>
</feature>
<organism evidence="2 3">
    <name type="scientific">Anaerosalibacter massiliensis</name>
    <dbReference type="NCBI Taxonomy" id="1347392"/>
    <lineage>
        <taxon>Bacteria</taxon>
        <taxon>Bacillati</taxon>
        <taxon>Bacillota</taxon>
        <taxon>Tissierellia</taxon>
        <taxon>Tissierellales</taxon>
        <taxon>Sporanaerobacteraceae</taxon>
        <taxon>Anaerosalibacter</taxon>
    </lineage>
</organism>
<sequence length="69" mass="8208">MSFKFKISLKEYFDIYLLIAFLLPSLFIFFIDLPRLRKDKLEKEAKISKFIAIVYIILGPIAYLFSKII</sequence>
<name>A0A9X2MHM7_9FIRM</name>
<dbReference type="OrthoDB" id="1956475at2"/>
<reference evidence="2" key="1">
    <citation type="submission" date="2022-07" db="EMBL/GenBank/DDBJ databases">
        <title>Enhanced cultured diversity of the mouse gut microbiota enables custom-made synthetic communities.</title>
        <authorList>
            <person name="Afrizal A."/>
        </authorList>
    </citation>
    <scope>NUCLEOTIDE SEQUENCE</scope>
    <source>
        <strain evidence="2">DSM 29482</strain>
    </source>
</reference>
<keyword evidence="1" id="KW-1133">Transmembrane helix</keyword>
<dbReference type="EMBL" id="JANJZL010000005">
    <property type="protein sequence ID" value="MCR2044208.1"/>
    <property type="molecule type" value="Genomic_DNA"/>
</dbReference>
<dbReference type="NCBIfam" id="NF042414">
    <property type="entry name" value="CLC_0170_fam"/>
    <property type="match status" value="1"/>
</dbReference>
<keyword evidence="1" id="KW-0812">Transmembrane</keyword>
<evidence type="ECO:0000313" key="3">
    <source>
        <dbReference type="Proteomes" id="UP001142078"/>
    </source>
</evidence>
<gene>
    <name evidence="2" type="ORF">NSA23_08760</name>
</gene>
<accession>A0A9X2MHM7</accession>
<evidence type="ECO:0000313" key="2">
    <source>
        <dbReference type="EMBL" id="MCR2044208.1"/>
    </source>
</evidence>
<dbReference type="RefSeq" id="WP_042678966.1">
    <property type="nucleotide sequence ID" value="NZ_CABKTM010000009.1"/>
</dbReference>
<comment type="caution">
    <text evidence="2">The sequence shown here is derived from an EMBL/GenBank/DDBJ whole genome shotgun (WGS) entry which is preliminary data.</text>
</comment>
<keyword evidence="1" id="KW-0472">Membrane</keyword>